<dbReference type="Proteomes" id="UP000183988">
    <property type="component" value="Unassembled WGS sequence"/>
</dbReference>
<evidence type="ECO:0000313" key="3">
    <source>
        <dbReference type="Proteomes" id="UP000183988"/>
    </source>
</evidence>
<dbReference type="EMBL" id="FQVW01000029">
    <property type="protein sequence ID" value="SHG38396.1"/>
    <property type="molecule type" value="Genomic_DNA"/>
</dbReference>
<evidence type="ECO:0000313" key="2">
    <source>
        <dbReference type="EMBL" id="SHG38396.1"/>
    </source>
</evidence>
<sequence>MIKLYKAAVYLVHGLLFILVFLIGIGPMFSISAPDPEQTYGVWISMIVIFNILVLVSAFVQLKLKKVWVFVLSIIGLLVLFILTLPISERESPCRS</sequence>
<feature type="transmembrane region" description="Helical" evidence="1">
    <location>
        <begin position="67"/>
        <end position="87"/>
    </location>
</feature>
<feature type="transmembrane region" description="Helical" evidence="1">
    <location>
        <begin position="40"/>
        <end position="60"/>
    </location>
</feature>
<keyword evidence="3" id="KW-1185">Reference proteome</keyword>
<organism evidence="2 3">
    <name type="scientific">Ornithinibacillus halophilus</name>
    <dbReference type="NCBI Taxonomy" id="930117"/>
    <lineage>
        <taxon>Bacteria</taxon>
        <taxon>Bacillati</taxon>
        <taxon>Bacillota</taxon>
        <taxon>Bacilli</taxon>
        <taxon>Bacillales</taxon>
        <taxon>Bacillaceae</taxon>
        <taxon>Ornithinibacillus</taxon>
    </lineage>
</organism>
<proteinExistence type="predicted"/>
<keyword evidence="1" id="KW-1133">Transmembrane helix</keyword>
<dbReference type="AlphaFoldDB" id="A0A1M5JCQ8"/>
<name>A0A1M5JCQ8_9BACI</name>
<accession>A0A1M5JCQ8</accession>
<feature type="transmembrane region" description="Helical" evidence="1">
    <location>
        <begin position="7"/>
        <end position="28"/>
    </location>
</feature>
<keyword evidence="1" id="KW-0472">Membrane</keyword>
<gene>
    <name evidence="2" type="ORF">SAMN05216225_102939</name>
</gene>
<reference evidence="2 3" key="1">
    <citation type="submission" date="2016-11" db="EMBL/GenBank/DDBJ databases">
        <authorList>
            <person name="Jaros S."/>
            <person name="Januszkiewicz K."/>
            <person name="Wedrychowicz H."/>
        </authorList>
    </citation>
    <scope>NUCLEOTIDE SEQUENCE [LARGE SCALE GENOMIC DNA]</scope>
    <source>
        <strain evidence="2 3">IBRC-M 10683</strain>
    </source>
</reference>
<keyword evidence="1" id="KW-0812">Transmembrane</keyword>
<protein>
    <submittedName>
        <fullName evidence="2">Uncharacterized protein</fullName>
    </submittedName>
</protein>
<evidence type="ECO:0000256" key="1">
    <source>
        <dbReference type="SAM" id="Phobius"/>
    </source>
</evidence>